<dbReference type="InterPro" id="IPR007833">
    <property type="entry name" value="Capsule_polysaccharide_synth"/>
</dbReference>
<dbReference type="Proteomes" id="UP000318717">
    <property type="component" value="Unassembled WGS sequence"/>
</dbReference>
<dbReference type="GO" id="GO:0015774">
    <property type="term" value="P:polysaccharide transport"/>
    <property type="evidence" value="ECO:0007669"/>
    <property type="project" value="InterPro"/>
</dbReference>
<proteinExistence type="predicted"/>
<dbReference type="EMBL" id="BJLF01000018">
    <property type="protein sequence ID" value="GEA52298.1"/>
    <property type="molecule type" value="Genomic_DNA"/>
</dbReference>
<dbReference type="GO" id="GO:0000271">
    <property type="term" value="P:polysaccharide biosynthetic process"/>
    <property type="evidence" value="ECO:0007669"/>
    <property type="project" value="InterPro"/>
</dbReference>
<dbReference type="Pfam" id="PF05159">
    <property type="entry name" value="Capsule_synth"/>
    <property type="match status" value="1"/>
</dbReference>
<accession>A0A4Y3HZ43</accession>
<keyword evidence="2" id="KW-1185">Reference proteome</keyword>
<gene>
    <name evidence="1" type="ORF">VIN01S_31020</name>
</gene>
<reference evidence="1 2" key="1">
    <citation type="submission" date="2019-06" db="EMBL/GenBank/DDBJ databases">
        <title>Whole genome shotgun sequence of Vibrio inusitatus NBRC 102082.</title>
        <authorList>
            <person name="Hosoyama A."/>
            <person name="Uohara A."/>
            <person name="Ohji S."/>
            <person name="Ichikawa N."/>
        </authorList>
    </citation>
    <scope>NUCLEOTIDE SEQUENCE [LARGE SCALE GENOMIC DNA]</scope>
    <source>
        <strain evidence="1 2">NBRC 102082</strain>
    </source>
</reference>
<organism evidence="1 2">
    <name type="scientific">Vibrio inusitatus NBRC 102082</name>
    <dbReference type="NCBI Taxonomy" id="1219070"/>
    <lineage>
        <taxon>Bacteria</taxon>
        <taxon>Pseudomonadati</taxon>
        <taxon>Pseudomonadota</taxon>
        <taxon>Gammaproteobacteria</taxon>
        <taxon>Vibrionales</taxon>
        <taxon>Vibrionaceae</taxon>
        <taxon>Vibrio</taxon>
    </lineage>
</organism>
<dbReference type="OrthoDB" id="5448633at2"/>
<evidence type="ECO:0008006" key="3">
    <source>
        <dbReference type="Google" id="ProtNLM"/>
    </source>
</evidence>
<name>A0A4Y3HZ43_9VIBR</name>
<evidence type="ECO:0000313" key="1">
    <source>
        <dbReference type="EMBL" id="GEA52298.1"/>
    </source>
</evidence>
<dbReference type="InterPro" id="IPR043148">
    <property type="entry name" value="TagF_C"/>
</dbReference>
<dbReference type="Gene3D" id="3.40.50.12580">
    <property type="match status" value="1"/>
</dbReference>
<sequence length="438" mass="50592">MKNILVIGHGNELGSFIKDEFSHRGYSVHTIDNYSQMLLGTACVQLSSPHKSLLSNEVFLEFLQHLSRRGSFYNNLPEMKNEFILYQNYFLEYLITKDIELVYFANIPHEGVDLVIEKIANKLNIDVVITHQSIFTNRFYIMDKLESLGSINANSNYPVVTLDDYKNQGLTYMKGVKGFSSISEIILVRIKKAAVRLNKLFKVLNHKGTLNHRLLKAIEIFNDYHYNKRFQSLFKAKFDDLNNDNNYVYFPLHLQPELTTSSLGKNYDDQLLALEELSRFLPDDYKILVKENPKQKSRYRGNNWFNRIASIENLLFVSEDIQSSKLIDISRFVATINGTVGWEAVNCNKPVVYFGTAWYASFPNVFYFSHDLDLQDIVNINPQDAEIKNKSLENLSKSMPVGVVDQYYCQFIQDIDLTNNAKLVVNAIVDFTNENKVI</sequence>
<dbReference type="RefSeq" id="WP_141346748.1">
    <property type="nucleotide sequence ID" value="NZ_BJLF01000018.1"/>
</dbReference>
<protein>
    <recommendedName>
        <fullName evidence="3">Capsule polysaccharide biosynthesis protein</fullName>
    </recommendedName>
</protein>
<dbReference type="AlphaFoldDB" id="A0A4Y3HZ43"/>
<evidence type="ECO:0000313" key="2">
    <source>
        <dbReference type="Proteomes" id="UP000318717"/>
    </source>
</evidence>
<comment type="caution">
    <text evidence="1">The sequence shown here is derived from an EMBL/GenBank/DDBJ whole genome shotgun (WGS) entry which is preliminary data.</text>
</comment>